<dbReference type="Gene3D" id="1.10.840.10">
    <property type="entry name" value="Ras guanine-nucleotide exchange factors catalytic domain"/>
    <property type="match status" value="1"/>
</dbReference>
<dbReference type="InterPro" id="IPR001895">
    <property type="entry name" value="RASGEF_cat_dom"/>
</dbReference>
<keyword evidence="5" id="KW-0677">Repeat</keyword>
<evidence type="ECO:0000313" key="15">
    <source>
        <dbReference type="EMBL" id="CAF0709859.1"/>
    </source>
</evidence>
<dbReference type="GO" id="GO:0007264">
    <property type="term" value="P:small GTPase-mediated signal transduction"/>
    <property type="evidence" value="ECO:0007669"/>
    <property type="project" value="InterPro"/>
</dbReference>
<dbReference type="FunFam" id="2.20.25.420:FF:000001">
    <property type="entry name" value="Zinc finger protein ZPR1"/>
    <property type="match status" value="1"/>
</dbReference>
<comment type="caution">
    <text evidence="15">The sequence shown here is derived from an EMBL/GenBank/DDBJ whole genome shotgun (WGS) entry which is preliminary data.</text>
</comment>
<dbReference type="SMART" id="SM00325">
    <property type="entry name" value="RhoGEF"/>
    <property type="match status" value="1"/>
</dbReference>
<dbReference type="InterPro" id="IPR023578">
    <property type="entry name" value="Ras_GEF_dom_sf"/>
</dbReference>
<dbReference type="InterPro" id="IPR001849">
    <property type="entry name" value="PH_domain"/>
</dbReference>
<evidence type="ECO:0000256" key="5">
    <source>
        <dbReference type="ARBA" id="ARBA00022737"/>
    </source>
</evidence>
<dbReference type="PANTHER" id="PTHR10876:SF0">
    <property type="entry name" value="ZINC FINGER PROTEIN ZPR1"/>
    <property type="match status" value="1"/>
</dbReference>
<evidence type="ECO:0000256" key="8">
    <source>
        <dbReference type="ARBA" id="ARBA00023242"/>
    </source>
</evidence>
<evidence type="ECO:0000256" key="4">
    <source>
        <dbReference type="ARBA" id="ARBA00022723"/>
    </source>
</evidence>
<dbReference type="Gene3D" id="2.60.120.1040">
    <property type="entry name" value="ZPR1, A/B domain"/>
    <property type="match status" value="2"/>
</dbReference>
<dbReference type="Pfam" id="PF22697">
    <property type="entry name" value="SOS1_NGEF_PH"/>
    <property type="match status" value="1"/>
</dbReference>
<evidence type="ECO:0000259" key="12">
    <source>
        <dbReference type="PROSITE" id="PS50009"/>
    </source>
</evidence>
<feature type="domain" description="N-terminal Ras-GEF" evidence="14">
    <location>
        <begin position="1362"/>
        <end position="1507"/>
    </location>
</feature>
<dbReference type="GO" id="GO:0008270">
    <property type="term" value="F:zinc ion binding"/>
    <property type="evidence" value="ECO:0007669"/>
    <property type="project" value="UniProtKB-KW"/>
</dbReference>
<feature type="compositionally biased region" description="Low complexity" evidence="10">
    <location>
        <begin position="1546"/>
        <end position="1568"/>
    </location>
</feature>
<dbReference type="InterPro" id="IPR042452">
    <property type="entry name" value="ZPR1_Znf1/2"/>
</dbReference>
<evidence type="ECO:0000259" key="11">
    <source>
        <dbReference type="PROSITE" id="PS50003"/>
    </source>
</evidence>
<feature type="region of interest" description="Disordered" evidence="10">
    <location>
        <begin position="2026"/>
        <end position="2088"/>
    </location>
</feature>
<dbReference type="Gene3D" id="1.20.900.10">
    <property type="entry name" value="Dbl homology (DH) domain"/>
    <property type="match status" value="1"/>
</dbReference>
<dbReference type="FunFam" id="2.20.25.420:FF:000002">
    <property type="entry name" value="Zinc finger protein ZPR1"/>
    <property type="match status" value="1"/>
</dbReference>
<gene>
    <name evidence="15" type="ORF">OXX778_LOCUS871</name>
</gene>
<dbReference type="SUPFAM" id="SSF48065">
    <property type="entry name" value="DBL homology domain (DH-domain)"/>
    <property type="match status" value="1"/>
</dbReference>
<reference evidence="15" key="1">
    <citation type="submission" date="2021-02" db="EMBL/GenBank/DDBJ databases">
        <authorList>
            <person name="Nowell W R."/>
        </authorList>
    </citation>
    <scope>NUCLEOTIDE SEQUENCE</scope>
    <source>
        <strain evidence="15">Ploen Becks lab</strain>
    </source>
</reference>
<proteinExistence type="inferred from homology"/>
<dbReference type="InterPro" id="IPR009072">
    <property type="entry name" value="Histone-fold"/>
</dbReference>
<dbReference type="InterPro" id="IPR000651">
    <property type="entry name" value="Ras-like_Gua-exchang_fac_N"/>
</dbReference>
<feature type="region of interest" description="Disordered" evidence="10">
    <location>
        <begin position="1777"/>
        <end position="1796"/>
    </location>
</feature>
<feature type="region of interest" description="Disordered" evidence="10">
    <location>
        <begin position="2189"/>
        <end position="2239"/>
    </location>
</feature>
<evidence type="ECO:0000256" key="2">
    <source>
        <dbReference type="ARBA" id="ARBA00008354"/>
    </source>
</evidence>
<dbReference type="GO" id="GO:0005085">
    <property type="term" value="F:guanyl-nucleotide exchange factor activity"/>
    <property type="evidence" value="ECO:0007669"/>
    <property type="project" value="UniProtKB-KW"/>
</dbReference>
<evidence type="ECO:0000256" key="1">
    <source>
        <dbReference type="ARBA" id="ARBA00004123"/>
    </source>
</evidence>
<evidence type="ECO:0000256" key="9">
    <source>
        <dbReference type="PROSITE-ProRule" id="PRU00168"/>
    </source>
</evidence>
<dbReference type="InterPro" id="IPR011993">
    <property type="entry name" value="PH-like_dom_sf"/>
</dbReference>
<feature type="compositionally biased region" description="Low complexity" evidence="10">
    <location>
        <begin position="2060"/>
        <end position="2072"/>
    </location>
</feature>
<name>A0A813M2Y4_9BILA</name>
<dbReference type="Gene3D" id="2.20.25.420">
    <property type="entry name" value="ZPR1, zinc finger domain"/>
    <property type="match status" value="2"/>
</dbReference>
<feature type="compositionally biased region" description="Low complexity" evidence="10">
    <location>
        <begin position="1912"/>
        <end position="1921"/>
    </location>
</feature>
<dbReference type="PROSITE" id="PS50009">
    <property type="entry name" value="RASGEF_CAT"/>
    <property type="match status" value="1"/>
</dbReference>
<feature type="compositionally biased region" description="Low complexity" evidence="10">
    <location>
        <begin position="2032"/>
        <end position="2051"/>
    </location>
</feature>
<protein>
    <submittedName>
        <fullName evidence="15">Uncharacterized protein</fullName>
    </submittedName>
</protein>
<feature type="compositionally biased region" description="Pro residues" evidence="10">
    <location>
        <begin position="2227"/>
        <end position="2239"/>
    </location>
</feature>
<dbReference type="SUPFAM" id="SSF48366">
    <property type="entry name" value="Ras GEF"/>
    <property type="match status" value="1"/>
</dbReference>
<feature type="region of interest" description="Disordered" evidence="10">
    <location>
        <begin position="470"/>
        <end position="490"/>
    </location>
</feature>
<dbReference type="InterPro" id="IPR040141">
    <property type="entry name" value="ZPR1"/>
</dbReference>
<dbReference type="Pfam" id="PF22794">
    <property type="entry name" value="jr-ZPR1"/>
    <property type="match status" value="2"/>
</dbReference>
<dbReference type="Proteomes" id="UP000663879">
    <property type="component" value="Unassembled WGS sequence"/>
</dbReference>
<feature type="domain" description="DH" evidence="13">
    <location>
        <begin position="857"/>
        <end position="1058"/>
    </location>
</feature>
<dbReference type="GO" id="GO:0005634">
    <property type="term" value="C:nucleus"/>
    <property type="evidence" value="ECO:0007669"/>
    <property type="project" value="UniProtKB-SubCell"/>
</dbReference>
<dbReference type="SMART" id="SM00233">
    <property type="entry name" value="PH"/>
    <property type="match status" value="1"/>
</dbReference>
<dbReference type="Pfam" id="PF00618">
    <property type="entry name" value="RasGEF_N"/>
    <property type="match status" value="1"/>
</dbReference>
<evidence type="ECO:0000313" key="16">
    <source>
        <dbReference type="Proteomes" id="UP000663879"/>
    </source>
</evidence>
<dbReference type="Gene3D" id="1.20.870.10">
    <property type="entry name" value="Son of sevenless (SoS) protein Chain: S domain 1"/>
    <property type="match status" value="1"/>
</dbReference>
<dbReference type="EMBL" id="CAJNOC010000049">
    <property type="protein sequence ID" value="CAF0709859.1"/>
    <property type="molecule type" value="Genomic_DNA"/>
</dbReference>
<evidence type="ECO:0000259" key="13">
    <source>
        <dbReference type="PROSITE" id="PS50010"/>
    </source>
</evidence>
<feature type="domain" description="PH" evidence="11">
    <location>
        <begin position="1182"/>
        <end position="1306"/>
    </location>
</feature>
<comment type="similarity">
    <text evidence="2">Belongs to the ZPR1 family.</text>
</comment>
<dbReference type="CDD" id="cd22915">
    <property type="entry name" value="HFD_SOS1_rpt2"/>
    <property type="match status" value="1"/>
</dbReference>
<dbReference type="InterPro" id="IPR035899">
    <property type="entry name" value="DBL_dom_sf"/>
</dbReference>
<feature type="region of interest" description="Disordered" evidence="10">
    <location>
        <begin position="1911"/>
        <end position="1939"/>
    </location>
</feature>
<feature type="region of interest" description="Disordered" evidence="10">
    <location>
        <begin position="2117"/>
        <end position="2136"/>
    </location>
</feature>
<dbReference type="OrthoDB" id="308464at2759"/>
<dbReference type="CDD" id="cd06224">
    <property type="entry name" value="REM"/>
    <property type="match status" value="1"/>
</dbReference>
<dbReference type="PROSITE" id="PS50003">
    <property type="entry name" value="PH_DOMAIN"/>
    <property type="match status" value="1"/>
</dbReference>
<dbReference type="InterPro" id="IPR000219">
    <property type="entry name" value="DH_dom"/>
</dbReference>
<dbReference type="InterPro" id="IPR036964">
    <property type="entry name" value="RASGEF_cat_dom_sf"/>
</dbReference>
<dbReference type="PROSITE" id="PS50212">
    <property type="entry name" value="RASGEF_NTER"/>
    <property type="match status" value="1"/>
</dbReference>
<organism evidence="15 16">
    <name type="scientific">Brachionus calyciflorus</name>
    <dbReference type="NCBI Taxonomy" id="104777"/>
    <lineage>
        <taxon>Eukaryota</taxon>
        <taxon>Metazoa</taxon>
        <taxon>Spiralia</taxon>
        <taxon>Gnathifera</taxon>
        <taxon>Rotifera</taxon>
        <taxon>Eurotatoria</taxon>
        <taxon>Monogononta</taxon>
        <taxon>Pseudotrocha</taxon>
        <taxon>Ploima</taxon>
        <taxon>Brachionidae</taxon>
        <taxon>Brachionus</taxon>
    </lineage>
</organism>
<dbReference type="SMART" id="SM00147">
    <property type="entry name" value="RasGEF"/>
    <property type="match status" value="1"/>
</dbReference>
<comment type="subcellular location">
    <subcellularLocation>
        <location evidence="1">Nucleus</location>
    </subcellularLocation>
</comment>
<keyword evidence="6" id="KW-0863">Zinc-finger</keyword>
<evidence type="ECO:0000256" key="7">
    <source>
        <dbReference type="ARBA" id="ARBA00022833"/>
    </source>
</evidence>
<dbReference type="FunFam" id="2.60.120.1040:FF:000003">
    <property type="entry name" value="Zinc finger protein zpr1"/>
    <property type="match status" value="1"/>
</dbReference>
<evidence type="ECO:0000256" key="10">
    <source>
        <dbReference type="SAM" id="MobiDB-lite"/>
    </source>
</evidence>
<keyword evidence="8" id="KW-0539">Nucleus</keyword>
<dbReference type="Pfam" id="PF00617">
    <property type="entry name" value="RasGEF"/>
    <property type="match status" value="1"/>
</dbReference>
<dbReference type="PANTHER" id="PTHR10876">
    <property type="entry name" value="ZINC FINGER PROTEIN ZPR1"/>
    <property type="match status" value="1"/>
</dbReference>
<dbReference type="InterPro" id="IPR004457">
    <property type="entry name" value="Znf_ZPR1"/>
</dbReference>
<dbReference type="InterPro" id="IPR055251">
    <property type="entry name" value="SOS1_NGEF_PH"/>
</dbReference>
<keyword evidence="3 9" id="KW-0344">Guanine-nucleotide releasing factor</keyword>
<dbReference type="Pfam" id="PF03367">
    <property type="entry name" value="Zn_ribbon_ZPR1"/>
    <property type="match status" value="2"/>
</dbReference>
<dbReference type="SMART" id="SM00229">
    <property type="entry name" value="RasGEFN"/>
    <property type="match status" value="1"/>
</dbReference>
<dbReference type="Gene3D" id="1.10.20.10">
    <property type="entry name" value="Histone, subunit A"/>
    <property type="match status" value="1"/>
</dbReference>
<accession>A0A813M2Y4</accession>
<dbReference type="GO" id="GO:0046982">
    <property type="term" value="F:protein heterodimerization activity"/>
    <property type="evidence" value="ECO:0007669"/>
    <property type="project" value="InterPro"/>
</dbReference>
<feature type="compositionally biased region" description="Basic and acidic residues" evidence="10">
    <location>
        <begin position="1922"/>
        <end position="1937"/>
    </location>
</feature>
<dbReference type="SUPFAM" id="SSF47113">
    <property type="entry name" value="Histone-fold"/>
    <property type="match status" value="1"/>
</dbReference>
<dbReference type="FunFam" id="2.60.120.1040:FF:000001">
    <property type="entry name" value="Zinc finger protein ZPR1"/>
    <property type="match status" value="1"/>
</dbReference>
<dbReference type="NCBIfam" id="TIGR00310">
    <property type="entry name" value="ZPR1_znf"/>
    <property type="match status" value="2"/>
</dbReference>
<feature type="region of interest" description="Disordered" evidence="10">
    <location>
        <begin position="1546"/>
        <end position="1573"/>
    </location>
</feature>
<evidence type="ECO:0000259" key="14">
    <source>
        <dbReference type="PROSITE" id="PS50212"/>
    </source>
</evidence>
<dbReference type="PROSITE" id="PS50010">
    <property type="entry name" value="DH_2"/>
    <property type="match status" value="1"/>
</dbReference>
<keyword evidence="16" id="KW-1185">Reference proteome</keyword>
<feature type="domain" description="Ras-GEF" evidence="12">
    <location>
        <begin position="1599"/>
        <end position="1859"/>
    </location>
</feature>
<dbReference type="InterPro" id="IPR042451">
    <property type="entry name" value="ZPR1_A/B_dom"/>
</dbReference>
<sequence length="2239" mass="255144">MVDLPTDSPSDSTKSKTIFNKLDASEETLETGITELDSVCMNCYETGRTKLMLTRIPFYRDVIISSFSCEHCHFTNNGIDSANRIQENGVSYKLLVKNSKDLNRELVKSDYALFKIPKVNFEIPEKTQKGYLTTIEGIIDRVISNLQADIEMRKESDPETCIKLGEFIQTMQDLKDLKLGEFEIVLDDPSGDSFIENPYAPNKDPNMTVKFYKRTEEQNEMLGIFTDAAVEDEILEKEEVDLRNEVVQFHNNCPNCNAICETNMKLTDIPYFKSVIIMCTVCDNCGVKSSEVKSGTGVEERGVRYSLKLTDPSDLNRDVLKSDVASFEIPEVEFYMDSGTLGGKFTTIEGILKDVREQLNESCPFSFTGGDSESKEKASRMKDCLDKLEMIQNGHMLNVTVIIDDPSGNSYLQNVYAPDEDPNMKIEHYERNYDQNEILGLNDIKTENYLEEEENKDAIMFASSQAPITSTLTSSSTSSSTSSLNSSNINSHDISNTKVRVINSRQNKHLLSQGIYILSTNVQKNGFNSDNTSNNSKKSGESVILKLENEALEHIEYLVLDVLDSIILASSNLNDNSPEQTCALIMSNSNSQKILIYPIVNLDEAELRVKQILPRSYSEDACARAFKIVEKCKTILNSNRKNRFLSKVMNTSNTNSLAILTSPQITSNNSDSNNNLTYIFSFPLEKIHSLLVETYQLPKLDVQVTIFLVAILEHITKDILRLSSSYSRHLNQYIINKRDVNISIEGDPKLKRLFFSQKPIHNNNDFLYDDSETSDINDEFEDDDFSHIDYVLGRFDPVGPNFLGRSNLRQSAISIPSIPGLSNSNDSTISSSNPDECTSDSSTICPESITYENVNLKYYLKVKELILEQQEHLMDLNIIRRIFMYLFQKFSPDKNLLESIFSNINDVYDCALRLNDLLEDAISTQQHSRHENSQENLNSQNQVLLVGQQFWELAEGAEFDVYLKYAETVTDYSSLKSSLHNLLNEVTFCKNLQSVGQGLVEISKYLLPKLLLGSVYHFLYLYETVNSLQQLSFDEDDRTFLSDTLDTLKTVMFSLKEKEFSNWKKRPIETSFRIFQPHQFQPLERHTQSINSSVSIGQVSIVSTLTAKTPALAYNICLLNERKWKELETNVDSLKLPAHINQVLSQNNQNIPKNGSSSNLRFAYLYEGNLQICKTTQQIQSNLGIRNFLLSQSKIKLSKRYVYLFDGLLILSKRQQTSPLLNTNLGSGTKPYRYKESVELDKFTLKDRDDDYCFELHLTRHNFYDFDSTLSSQVQSEMVDQEIILFVTESANEKYKWMSMLCYSFYKLKIDGYLNDMNREHKRNNPLPIPPSGYIFDQIDSPETILFDQKNDSEINPYSNSDGLAIKAATLVKLVERLTHHHFIHPKFSHTFLMFFRKFTTPKEFLNLLSVRFDVPDLNIDEIRDRYIFTSGSITERELLKRYKREYQQPIKLKVINLIKHWLEGYFNDDFAQDSDLLDDLKILIEKIGKSHKRFEQVLTKTVQKKTAQYLEQQALKQLNDEFFSKQNEVDLSNLKNIFKKKISTSSSSNTSLSNVSSRSSSTSTNEDLSSDQDIGDLVYPPFETHLENTHPYDILTIHPLEFARQATLMEEELFKAIKPNELISLGWNKPDQKFKISPNVAKLITLSNKFTYWYAKCIVDTQNLEERIAVVHRLLDIAEYFYQLNNFSGLKEIYAAFETSFTLRLEITREKSGLEQHKMYGIFKKLFDDHDKGYFDRLKKCSPPCIPFIGFHLSIILKTHEWNKMNVQKQNDHIVDEQKKLSSSSGQKLDETSSSDTTIELPTNLINFSKYRLLVEFVNDLLQYQSVSYKYRINNNIRAYLLEDIENYFEAAKQELETSNVISDHSEAKKIEDIVDTLLYNKSRQIEPNEVNNFPRIRNYALKSPPLKCISKSSNSSSRLNESHRSHSATRVEKKSNNLNTSKQFIAPLLKNSSPAMSKLNNSLQKPPKTINTSITSYCLGNRDDNSVNISYKRSNSSNQNNIKTTDDSISNIFATSASPLNHVKHNIPFSHSKSASSSSSIQLSQNFDSQQNGHPQKLSLSSADSSSSAPNSPPPNYEDVFDSTNPGSNYPLITNPAILQCQQDSKCFDNKTYFHKSSASSPSPRVEVKASTSQSSIRADYSPAFPHGSHNQNLVFAFPDINELTDSNLKHSIDDISPIFPLTPSFARSAPRGLPPAPAHRPPSPPQQPPPINRPVTSTSTLSAIPPPIPQRPPRKT</sequence>
<dbReference type="SMART" id="SM00709">
    <property type="entry name" value="Zpr1"/>
    <property type="match status" value="2"/>
</dbReference>
<keyword evidence="7" id="KW-0862">Zinc</keyword>
<evidence type="ECO:0000256" key="3">
    <source>
        <dbReference type="ARBA" id="ARBA00022658"/>
    </source>
</evidence>
<dbReference type="InterPro" id="IPR056180">
    <property type="entry name" value="ZPR1_jr_dom"/>
</dbReference>
<dbReference type="Gene3D" id="2.30.29.30">
    <property type="entry name" value="Pleckstrin-homology domain (PH domain)/Phosphotyrosine-binding domain (PTB)"/>
    <property type="match status" value="1"/>
</dbReference>
<evidence type="ECO:0000256" key="6">
    <source>
        <dbReference type="ARBA" id="ARBA00022771"/>
    </source>
</evidence>
<dbReference type="SUPFAM" id="SSF50729">
    <property type="entry name" value="PH domain-like"/>
    <property type="match status" value="1"/>
</dbReference>
<feature type="compositionally biased region" description="Pro residues" evidence="10">
    <location>
        <begin position="2195"/>
        <end position="2215"/>
    </location>
</feature>
<keyword evidence="4" id="KW-0479">Metal-binding</keyword>